<keyword evidence="1" id="KW-0472">Membrane</keyword>
<evidence type="ECO:0000256" key="1">
    <source>
        <dbReference type="SAM" id="Phobius"/>
    </source>
</evidence>
<sequence>MSLTSVTMHRHMVVYNALLSINLFFLVFVELLNNAAFTTSISSQENLLAAFSRNESMTGSFIVSHHPHTQTNLSNPVMVGSLRRKEIQTKIQSVFSLLRSFIYDTHFDAASFEENAYSVAQQLYFISSSKHVSKWHDDEALSRQFTFVSTVFEAMELAIHNLKLYAFLGRKDNELLNRMIEIDVRVLALHNCSGGLDRLIPGYRARIAECWRLLCLCGNAFDDLLKVSKELRDLFEFHRLRAEENLGNLWQQVPVEEF</sequence>
<protein>
    <submittedName>
        <fullName evidence="2">Uncharacterized protein</fullName>
    </submittedName>
</protein>
<proteinExistence type="predicted"/>
<keyword evidence="1" id="KW-1133">Transmembrane helix</keyword>
<gene>
    <name evidence="2" type="ORF">METSCH_B07040</name>
</gene>
<accession>A0A4P6XNZ9</accession>
<evidence type="ECO:0000313" key="3">
    <source>
        <dbReference type="Proteomes" id="UP000292447"/>
    </source>
</evidence>
<evidence type="ECO:0000313" key="2">
    <source>
        <dbReference type="EMBL" id="QBM87501.1"/>
    </source>
</evidence>
<feature type="transmembrane region" description="Helical" evidence="1">
    <location>
        <begin position="12"/>
        <end position="32"/>
    </location>
</feature>
<organism evidence="2 3">
    <name type="scientific">Metschnikowia aff. pulcherrima</name>
    <dbReference type="NCBI Taxonomy" id="2163413"/>
    <lineage>
        <taxon>Eukaryota</taxon>
        <taxon>Fungi</taxon>
        <taxon>Dikarya</taxon>
        <taxon>Ascomycota</taxon>
        <taxon>Saccharomycotina</taxon>
        <taxon>Pichiomycetes</taxon>
        <taxon>Metschnikowiaceae</taxon>
        <taxon>Metschnikowia</taxon>
    </lineage>
</organism>
<dbReference type="EMBL" id="CP034457">
    <property type="protein sequence ID" value="QBM87501.1"/>
    <property type="molecule type" value="Genomic_DNA"/>
</dbReference>
<keyword evidence="1" id="KW-0812">Transmembrane</keyword>
<keyword evidence="3" id="KW-1185">Reference proteome</keyword>
<reference evidence="3" key="1">
    <citation type="submission" date="2019-03" db="EMBL/GenBank/DDBJ databases">
        <title>Snf2 controls pulcherriminic acid biosynthesis and connects pigmentation and antifungal activity of the yeast Metschnikowia pulcherrima.</title>
        <authorList>
            <person name="Gore-Lloyd D."/>
            <person name="Sumann I."/>
            <person name="Brachmann A.O."/>
            <person name="Schneeberger K."/>
            <person name="Ortiz-Merino R.A."/>
            <person name="Moreno-Beltran M."/>
            <person name="Schlaefli M."/>
            <person name="Kirner P."/>
            <person name="Santos Kron A."/>
            <person name="Wolfe K.H."/>
            <person name="Piel J."/>
            <person name="Ahrens C.H."/>
            <person name="Henk D."/>
            <person name="Freimoser F.M."/>
        </authorList>
    </citation>
    <scope>NUCLEOTIDE SEQUENCE [LARGE SCALE GENOMIC DNA]</scope>
    <source>
        <strain evidence="3">APC 1.2</strain>
    </source>
</reference>
<dbReference type="AlphaFoldDB" id="A0A4P6XNZ9"/>
<name>A0A4P6XNZ9_9ASCO</name>
<dbReference type="Proteomes" id="UP000292447">
    <property type="component" value="Chromosome II"/>
</dbReference>